<dbReference type="Proteomes" id="UP000887579">
    <property type="component" value="Unplaced"/>
</dbReference>
<reference evidence="2" key="1">
    <citation type="submission" date="2022-11" db="UniProtKB">
        <authorList>
            <consortium name="WormBaseParasite"/>
        </authorList>
    </citation>
    <scope>IDENTIFICATION</scope>
</reference>
<evidence type="ECO:0000313" key="2">
    <source>
        <dbReference type="WBParaSite" id="ES5_v2.g20364.t1"/>
    </source>
</evidence>
<sequence length="523" mass="58280">MDETDIEKQPLNDLHPSDTKSTVIISDEDGDAAAVVIPPKVETHIIQSAIVKSTDGKFHRLSFDQNDKKLELVLLKSDSIPTKYKMSISFSEIVAIRNSRVKLSGGLPKVPPPDDTVTDKKHPNAIFIYYAVRKNVYIWRIREAIILFTTTHDKKQWIDLLQAALKAYEPRPKSLLIFINPYGGKGKAKSIYDKQVDPILALANIKRRVVLTERANHAYDILQEIEKDEWTTIDGVVSVGGDGLFNECLCSIVIRIQIENEKDIRDINVAALAKPPFRFGIIGAGSANSIVSSVHGVDDCPTAAVHIAIGSKCSVDVCTVHEGQNLLRISANAISYGWLGDVLRDSERYRYLGPIRYQWSALRTTIRHPYYFGRIAFCLNDGEVAKAIELPECKKPCEYCEGSKSDSLYPYHWTTDFTHIICCVIPCVSPFTPYGLAPNTGVGDGSMDLALLPRVSRCTNLSVMRKVAMYGGKNLASLENSLHCYRVKRWSFTPGALVSPQNADHDPKEMRQGDWNLDGGKNL</sequence>
<proteinExistence type="predicted"/>
<protein>
    <submittedName>
        <fullName evidence="2">DAGKc domain-containing protein</fullName>
    </submittedName>
</protein>
<organism evidence="1 2">
    <name type="scientific">Panagrolaimus sp. ES5</name>
    <dbReference type="NCBI Taxonomy" id="591445"/>
    <lineage>
        <taxon>Eukaryota</taxon>
        <taxon>Metazoa</taxon>
        <taxon>Ecdysozoa</taxon>
        <taxon>Nematoda</taxon>
        <taxon>Chromadorea</taxon>
        <taxon>Rhabditida</taxon>
        <taxon>Tylenchina</taxon>
        <taxon>Panagrolaimomorpha</taxon>
        <taxon>Panagrolaimoidea</taxon>
        <taxon>Panagrolaimidae</taxon>
        <taxon>Panagrolaimus</taxon>
    </lineage>
</organism>
<dbReference type="WBParaSite" id="ES5_v2.g20364.t1">
    <property type="protein sequence ID" value="ES5_v2.g20364.t1"/>
    <property type="gene ID" value="ES5_v2.g20364"/>
</dbReference>
<name>A0AC34FSF0_9BILA</name>
<accession>A0AC34FSF0</accession>
<evidence type="ECO:0000313" key="1">
    <source>
        <dbReference type="Proteomes" id="UP000887579"/>
    </source>
</evidence>